<keyword evidence="2" id="KW-0732">Signal</keyword>
<gene>
    <name evidence="3" type="ORF">SEVIR_3G150600v2</name>
</gene>
<evidence type="ECO:0000256" key="2">
    <source>
        <dbReference type="SAM" id="SignalP"/>
    </source>
</evidence>
<proteinExistence type="predicted"/>
<evidence type="ECO:0000313" key="4">
    <source>
        <dbReference type="Proteomes" id="UP000298652"/>
    </source>
</evidence>
<evidence type="ECO:0000256" key="1">
    <source>
        <dbReference type="SAM" id="MobiDB-lite"/>
    </source>
</evidence>
<sequence length="157" mass="16000">MADQDVAEAAWPPWTSLLLGVSHSLGAAMAVAVHGAVVEVAVEEQEHTRSHLRPVALVMTTSTDLRPLVARCDDAVRPGAAAAVGARPWAAAGAAGGGSWAGVRREGGWWRRRQGQGRRGPSGGGGRARGETLGDGAAGGGAPDPEASVWRSHFGLA</sequence>
<organism evidence="3 4">
    <name type="scientific">Setaria viridis</name>
    <name type="common">Green bristlegrass</name>
    <name type="synonym">Setaria italica subsp. viridis</name>
    <dbReference type="NCBI Taxonomy" id="4556"/>
    <lineage>
        <taxon>Eukaryota</taxon>
        <taxon>Viridiplantae</taxon>
        <taxon>Streptophyta</taxon>
        <taxon>Embryophyta</taxon>
        <taxon>Tracheophyta</taxon>
        <taxon>Spermatophyta</taxon>
        <taxon>Magnoliopsida</taxon>
        <taxon>Liliopsida</taxon>
        <taxon>Poales</taxon>
        <taxon>Poaceae</taxon>
        <taxon>PACMAD clade</taxon>
        <taxon>Panicoideae</taxon>
        <taxon>Panicodae</taxon>
        <taxon>Paniceae</taxon>
        <taxon>Cenchrinae</taxon>
        <taxon>Setaria</taxon>
    </lineage>
</organism>
<dbReference type="Gramene" id="TKW25907">
    <property type="protein sequence ID" value="TKW25907"/>
    <property type="gene ID" value="SEVIR_3G150600v2"/>
</dbReference>
<dbReference type="Proteomes" id="UP000298652">
    <property type="component" value="Chromosome 3"/>
</dbReference>
<feature type="signal peptide" evidence="2">
    <location>
        <begin position="1"/>
        <end position="30"/>
    </location>
</feature>
<feature type="chain" id="PRO_5020781136" evidence="2">
    <location>
        <begin position="31"/>
        <end position="157"/>
    </location>
</feature>
<protein>
    <submittedName>
        <fullName evidence="3">Uncharacterized protein</fullName>
    </submittedName>
</protein>
<name>A0A4U6VN71_SETVI</name>
<feature type="compositionally biased region" description="Gly residues" evidence="1">
    <location>
        <begin position="117"/>
        <end position="127"/>
    </location>
</feature>
<keyword evidence="4" id="KW-1185">Reference proteome</keyword>
<feature type="region of interest" description="Disordered" evidence="1">
    <location>
        <begin position="107"/>
        <end position="157"/>
    </location>
</feature>
<dbReference type="AlphaFoldDB" id="A0A4U6VN71"/>
<accession>A0A4U6VN71</accession>
<dbReference type="EMBL" id="CM016554">
    <property type="protein sequence ID" value="TKW25907.1"/>
    <property type="molecule type" value="Genomic_DNA"/>
</dbReference>
<evidence type="ECO:0000313" key="3">
    <source>
        <dbReference type="EMBL" id="TKW25907.1"/>
    </source>
</evidence>
<reference evidence="3" key="1">
    <citation type="submission" date="2019-03" db="EMBL/GenBank/DDBJ databases">
        <title>WGS assembly of Setaria viridis.</title>
        <authorList>
            <person name="Huang P."/>
            <person name="Jenkins J."/>
            <person name="Grimwood J."/>
            <person name="Barry K."/>
            <person name="Healey A."/>
            <person name="Mamidi S."/>
            <person name="Sreedasyam A."/>
            <person name="Shu S."/>
            <person name="Feldman M."/>
            <person name="Wu J."/>
            <person name="Yu Y."/>
            <person name="Chen C."/>
            <person name="Johnson J."/>
            <person name="Rokhsar D."/>
            <person name="Baxter I."/>
            <person name="Schmutz J."/>
            <person name="Brutnell T."/>
            <person name="Kellogg E."/>
        </authorList>
    </citation>
    <scope>NUCLEOTIDE SEQUENCE [LARGE SCALE GENOMIC DNA]</scope>
</reference>